<proteinExistence type="predicted"/>
<evidence type="ECO:0000256" key="1">
    <source>
        <dbReference type="SAM" id="Phobius"/>
    </source>
</evidence>
<name>A0A2S4UUG5_9BASI</name>
<accession>A0A2S4UUG5</accession>
<keyword evidence="1" id="KW-0812">Transmembrane</keyword>
<evidence type="ECO:0000313" key="2">
    <source>
        <dbReference type="EMBL" id="POW00928.1"/>
    </source>
</evidence>
<reference evidence="3" key="3">
    <citation type="journal article" date="2018" name="Mol. Plant Microbe Interact.">
        <title>Genome sequence resources for the wheat stripe rust pathogen (Puccinia striiformis f. sp. tritici) and the barley stripe rust pathogen (Puccinia striiformis f. sp. hordei).</title>
        <authorList>
            <person name="Xia C."/>
            <person name="Wang M."/>
            <person name="Yin C."/>
            <person name="Cornejo O.E."/>
            <person name="Hulbert S.H."/>
            <person name="Chen X."/>
        </authorList>
    </citation>
    <scope>NUCLEOTIDE SEQUENCE [LARGE SCALE GENOMIC DNA]</scope>
    <source>
        <strain evidence="3">93TX-2</strain>
    </source>
</reference>
<keyword evidence="3" id="KW-1185">Reference proteome</keyword>
<keyword evidence="1" id="KW-0472">Membrane</keyword>
<dbReference type="VEuPathDB" id="FungiDB:PSHT_12795"/>
<keyword evidence="1" id="KW-1133">Transmembrane helix</keyword>
<evidence type="ECO:0000313" key="3">
    <source>
        <dbReference type="Proteomes" id="UP000238274"/>
    </source>
</evidence>
<reference evidence="2 3" key="1">
    <citation type="submission" date="2017-12" db="EMBL/GenBank/DDBJ databases">
        <title>Gene loss provides genomic basis for host adaptation in cereal stripe rust fungi.</title>
        <authorList>
            <person name="Xia C."/>
        </authorList>
    </citation>
    <scope>NUCLEOTIDE SEQUENCE [LARGE SCALE GENOMIC DNA]</scope>
    <source>
        <strain evidence="2 3">93TX-2</strain>
    </source>
</reference>
<sequence length="77" mass="9007">RQTYVDVSGTNIRNHICYVIENLILRPSGLEPIKGFCGVSLQWSCFIICATTTVYVFRCSRVFVKREFQSFWTELHK</sequence>
<dbReference type="Proteomes" id="UP000238274">
    <property type="component" value="Unassembled WGS sequence"/>
</dbReference>
<dbReference type="AlphaFoldDB" id="A0A2S4UUG5"/>
<reference evidence="3" key="2">
    <citation type="journal article" date="2018" name="BMC Genomics">
        <title>Genomic insights into host adaptation between the wheat stripe rust pathogen (Puccinia striiformis f. sp. tritici) and the barley stripe rust pathogen (Puccinia striiformis f. sp. hordei).</title>
        <authorList>
            <person name="Xia C."/>
            <person name="Wang M."/>
            <person name="Yin C."/>
            <person name="Cornejo O.E."/>
            <person name="Hulbert S.H."/>
            <person name="Chen X."/>
        </authorList>
    </citation>
    <scope>NUCLEOTIDE SEQUENCE [LARGE SCALE GENOMIC DNA]</scope>
    <source>
        <strain evidence="3">93TX-2</strain>
    </source>
</reference>
<feature type="non-terminal residue" evidence="2">
    <location>
        <position position="1"/>
    </location>
</feature>
<dbReference type="EMBL" id="PKSM01000241">
    <property type="protein sequence ID" value="POW00928.1"/>
    <property type="molecule type" value="Genomic_DNA"/>
</dbReference>
<comment type="caution">
    <text evidence="2">The sequence shown here is derived from an EMBL/GenBank/DDBJ whole genome shotgun (WGS) entry which is preliminary data.</text>
</comment>
<dbReference type="VEuPathDB" id="FungiDB:PSTT_06966"/>
<feature type="transmembrane region" description="Helical" evidence="1">
    <location>
        <begin position="33"/>
        <end position="57"/>
    </location>
</feature>
<protein>
    <submittedName>
        <fullName evidence="2">Uncharacterized protein</fullName>
    </submittedName>
</protein>
<organism evidence="2 3">
    <name type="scientific">Puccinia striiformis</name>
    <dbReference type="NCBI Taxonomy" id="27350"/>
    <lineage>
        <taxon>Eukaryota</taxon>
        <taxon>Fungi</taxon>
        <taxon>Dikarya</taxon>
        <taxon>Basidiomycota</taxon>
        <taxon>Pucciniomycotina</taxon>
        <taxon>Pucciniomycetes</taxon>
        <taxon>Pucciniales</taxon>
        <taxon>Pucciniaceae</taxon>
        <taxon>Puccinia</taxon>
    </lineage>
</organism>
<gene>
    <name evidence="2" type="ORF">PSHT_12795</name>
</gene>
<dbReference type="OrthoDB" id="10447791at2759"/>